<dbReference type="GO" id="GO:0008233">
    <property type="term" value="F:peptidase activity"/>
    <property type="evidence" value="ECO:0007669"/>
    <property type="project" value="UniProtKB-KW"/>
</dbReference>
<evidence type="ECO:0000256" key="1">
    <source>
        <dbReference type="SAM" id="SignalP"/>
    </source>
</evidence>
<comment type="caution">
    <text evidence="3">The sequence shown here is derived from an EMBL/GenBank/DDBJ whole genome shotgun (WGS) entry which is preliminary data.</text>
</comment>
<keyword evidence="3" id="KW-0378">Hydrolase</keyword>
<keyword evidence="3" id="KW-0645">Protease</keyword>
<dbReference type="GO" id="GO:0006508">
    <property type="term" value="P:proteolysis"/>
    <property type="evidence" value="ECO:0007669"/>
    <property type="project" value="UniProtKB-KW"/>
</dbReference>
<dbReference type="PROSITE" id="PS51257">
    <property type="entry name" value="PROKAR_LIPOPROTEIN"/>
    <property type="match status" value="1"/>
</dbReference>
<reference evidence="3" key="1">
    <citation type="submission" date="2020-10" db="EMBL/GenBank/DDBJ databases">
        <authorList>
            <person name="Gilroy R."/>
        </authorList>
    </citation>
    <scope>NUCLEOTIDE SEQUENCE</scope>
    <source>
        <strain evidence="3">ChiW13-3771</strain>
    </source>
</reference>
<dbReference type="Pfam" id="PF14343">
    <property type="entry name" value="PrcB_C"/>
    <property type="match status" value="1"/>
</dbReference>
<evidence type="ECO:0000259" key="2">
    <source>
        <dbReference type="Pfam" id="PF14343"/>
    </source>
</evidence>
<keyword evidence="1" id="KW-0732">Signal</keyword>
<name>A0A9D1JCQ0_9FIRM</name>
<dbReference type="InterPro" id="IPR025748">
    <property type="entry name" value="PrcB_C_dom"/>
</dbReference>
<feature type="chain" id="PRO_5039312687" evidence="1">
    <location>
        <begin position="22"/>
        <end position="131"/>
    </location>
</feature>
<dbReference type="Proteomes" id="UP000824201">
    <property type="component" value="Unassembled WGS sequence"/>
</dbReference>
<dbReference type="AlphaFoldDB" id="A0A9D1JCQ0"/>
<feature type="domain" description="PrcB C-terminal" evidence="2">
    <location>
        <begin position="67"/>
        <end position="122"/>
    </location>
</feature>
<evidence type="ECO:0000313" key="4">
    <source>
        <dbReference type="Proteomes" id="UP000824201"/>
    </source>
</evidence>
<sequence>MKQYILVSVFVLSFLLYGCSAATEKEKIQDLEFTIISEENIPKELKDIIEEKKQGEFKLTYANDQDLYIVVGYGEQPTGGYSIEVPELYLAKENIIIDTNLIGPEGDAIVQTSYPYVVVKTEWREEPVLYQ</sequence>
<accession>A0A9D1JCQ0</accession>
<feature type="signal peptide" evidence="1">
    <location>
        <begin position="1"/>
        <end position="21"/>
    </location>
</feature>
<proteinExistence type="predicted"/>
<organism evidence="3 4">
    <name type="scientific">Candidatus Fimimorpha faecalis</name>
    <dbReference type="NCBI Taxonomy" id="2840824"/>
    <lineage>
        <taxon>Bacteria</taxon>
        <taxon>Bacillati</taxon>
        <taxon>Bacillota</taxon>
        <taxon>Clostridia</taxon>
        <taxon>Eubacteriales</taxon>
        <taxon>Candidatus Fimimorpha</taxon>
    </lineage>
</organism>
<evidence type="ECO:0000313" key="3">
    <source>
        <dbReference type="EMBL" id="HIR88247.1"/>
    </source>
</evidence>
<dbReference type="EMBL" id="DVHN01000052">
    <property type="protein sequence ID" value="HIR88247.1"/>
    <property type="molecule type" value="Genomic_DNA"/>
</dbReference>
<gene>
    <name evidence="3" type="ORF">IAC96_04775</name>
</gene>
<reference evidence="3" key="2">
    <citation type="journal article" date="2021" name="PeerJ">
        <title>Extensive microbial diversity within the chicken gut microbiome revealed by metagenomics and culture.</title>
        <authorList>
            <person name="Gilroy R."/>
            <person name="Ravi A."/>
            <person name="Getino M."/>
            <person name="Pursley I."/>
            <person name="Horton D.L."/>
            <person name="Alikhan N.F."/>
            <person name="Baker D."/>
            <person name="Gharbi K."/>
            <person name="Hall N."/>
            <person name="Watson M."/>
            <person name="Adriaenssens E.M."/>
            <person name="Foster-Nyarko E."/>
            <person name="Jarju S."/>
            <person name="Secka A."/>
            <person name="Antonio M."/>
            <person name="Oren A."/>
            <person name="Chaudhuri R.R."/>
            <person name="La Ragione R."/>
            <person name="Hildebrand F."/>
            <person name="Pallen M.J."/>
        </authorList>
    </citation>
    <scope>NUCLEOTIDE SEQUENCE</scope>
    <source>
        <strain evidence="3">ChiW13-3771</strain>
    </source>
</reference>
<protein>
    <submittedName>
        <fullName evidence="3">Protease complex subunit PrcB family protein</fullName>
    </submittedName>
</protein>